<dbReference type="Proteomes" id="UP001163726">
    <property type="component" value="Plasmid pCadTS8_1"/>
</dbReference>
<accession>A0ABY7ARL8</accession>
<dbReference type="InterPro" id="IPR029018">
    <property type="entry name" value="Hex-like_dom2"/>
</dbReference>
<sequence length="1322" mass="147690">MKSVKNILLLISGINLAACGSSVTAPNQINHKVPPSNRMASSLVSDSLAIELESLSAQDAFTPYSVKTDGFASGGEYILKTPGLNATAAIPFSLDKKTDLEFQLRIKALDSGENTVYYRLNSGDWKENNKATVGDWSSVLLAEFEGLNQGQHTLYIQSRNTNTALDKAILNVKGGKIALGKIPSNTPEIKPHLGLKDTLITEKPSPGDFKVFANGKAAPIWLDDKDWEGVHFAADDLQADINRVGSITPKISKQESAPGKAPIIIGTIGKSALIDSLIAQGKLDVTNIEGQWENFVIEAVDNPASGVEQALVIAGSDKRGTIFGIYELSEQLGVSPWYWWADVPSKQREQAYIVKGRYESGSPAVQYRGIFLNDEAPALTGWSDKKFGGRNSKFYAHVFELILRMRGNFLWPAMWSDDFNTDDPLNPVLADQYGIVMSTSHHEPMMQQMPHWYRNSKKFGNGKWSYVENEEGMKQYFREGLERTKDFENVITLSMRGDGDHGLKEASVELLEKVVGDQRQIIEEVTGKPASERPTVWALYKEVQYYYDEGMNVPDDVTLLYCDDNWGNIRTLPDPNSTRTGGSGLYYHFDYHGGPRSYKWHNTTPIEKVYEQMSLAARYNANKIWVVNVGDLKPMEVPIEFFLRMAWEPERWDQDTLDEYLVSWTTREFGADYAQEAAGLITEYTKYLHWRKPELTDSTIFSVENYREAERVNNLWKSLAQRADKLMSRLPESKRDAAYQLFVYPIKAMLETNNLYYATARNKLYAQQKRASTNELAEQAKQHFDAVNALRIHWNEEFADGRWVHMMDQAHIGATSWKPPKENIMTEVRKIDIPNSKNIGVMLEGSDNPMQNLTKEKLPELSAEGGEKARYFDVYRMGSKESRYQIKAEFPWVSLSHSDGSLDKDIRVEVSVNDWSKVPEGNSNVFILVKGLDDGSQRGILLPLNKPKKADPSQPEGFLDVDGYIAIEAPNADRKIASNGISWAELPNHGRGQGAMRPSPDIFPTIQPTSESARLEYDMYISRLGEISVDVIVSPTLNLTDGKPMHYAIAFDNQKPQLIEFAGKSKDSTWTDAVRDSVRKTKSFHNLTRAGFHTLKIWAVDPGFTIQKIEIDTGNLKNSYLGPQQSPRGNRVPIKGVGIETGATVVVEAESGVIGSDFNVSRKVLPYTIDIKSNSPGGYPEDESRVSTYTVNFKEPGVYNVYARIRVGGGRANDDSLFLAKGFGVKSPSNGSEWSTVNGLFSKGYTNMSETVDSKGNATTGVWKWVLLTSKKSTYKVSKDNLTQTFQIGGRENGLEIDKFVFGLTSNTFTVDDLLQGAAGKK</sequence>
<evidence type="ECO:0000313" key="4">
    <source>
        <dbReference type="EMBL" id="WAJ71903.1"/>
    </source>
</evidence>
<dbReference type="InterPro" id="IPR042301">
    <property type="entry name" value="GH115_sf"/>
</dbReference>
<keyword evidence="5" id="KW-1185">Reference proteome</keyword>
<dbReference type="PANTHER" id="PTHR37842:SF2">
    <property type="entry name" value="GYLCOSYL HYDROLASE 115 C-TERMINAL DOMAIN-CONTAINING PROTEIN"/>
    <property type="match status" value="1"/>
</dbReference>
<feature type="signal peptide" evidence="2">
    <location>
        <begin position="1"/>
        <end position="17"/>
    </location>
</feature>
<feature type="domain" description="Gylcosyl hydrolase 115 C-terminal" evidence="3">
    <location>
        <begin position="957"/>
        <end position="1124"/>
    </location>
</feature>
<reference evidence="4" key="1">
    <citation type="submission" date="2022-10" db="EMBL/GenBank/DDBJ databases">
        <title>Catenovulum adriacola sp. nov. isolated in the Harbour of Susak.</title>
        <authorList>
            <person name="Schoch T."/>
            <person name="Reich S.J."/>
            <person name="Stoeferle S."/>
            <person name="Flaiz M."/>
            <person name="Kazda M."/>
            <person name="Riedel C.U."/>
            <person name="Duerre P."/>
        </authorList>
    </citation>
    <scope>NUCLEOTIDE SEQUENCE</scope>
    <source>
        <strain evidence="4">TS8</strain>
        <plasmid evidence="4">pCadTS8_1</plasmid>
    </source>
</reference>
<evidence type="ECO:0000259" key="3">
    <source>
        <dbReference type="Pfam" id="PF17829"/>
    </source>
</evidence>
<protein>
    <submittedName>
        <fullName evidence="4">Glycosyl hydrolase 115 family protein</fullName>
    </submittedName>
</protein>
<dbReference type="PANTHER" id="PTHR37842">
    <property type="match status" value="1"/>
</dbReference>
<dbReference type="Gene3D" id="1.20.58.2150">
    <property type="match status" value="1"/>
</dbReference>
<evidence type="ECO:0000256" key="2">
    <source>
        <dbReference type="SAM" id="SignalP"/>
    </source>
</evidence>
<dbReference type="Gene3D" id="3.30.379.10">
    <property type="entry name" value="Chitobiase/beta-hexosaminidase domain 2-like"/>
    <property type="match status" value="1"/>
</dbReference>
<dbReference type="GO" id="GO:0016787">
    <property type="term" value="F:hydrolase activity"/>
    <property type="evidence" value="ECO:0007669"/>
    <property type="project" value="UniProtKB-KW"/>
</dbReference>
<keyword evidence="1 4" id="KW-0378">Hydrolase</keyword>
<gene>
    <name evidence="4" type="ORF">OLW01_14335</name>
</gene>
<dbReference type="InterPro" id="IPR041437">
    <property type="entry name" value="GH115_C"/>
</dbReference>
<keyword evidence="4" id="KW-0614">Plasmid</keyword>
<evidence type="ECO:0000313" key="5">
    <source>
        <dbReference type="Proteomes" id="UP001163726"/>
    </source>
</evidence>
<dbReference type="Gene3D" id="3.20.20.520">
    <property type="entry name" value="Glycosyl hydrolase family 115"/>
    <property type="match status" value="1"/>
</dbReference>
<dbReference type="Gene3D" id="2.60.120.1620">
    <property type="match status" value="1"/>
</dbReference>
<dbReference type="InterPro" id="IPR031924">
    <property type="entry name" value="GH115"/>
</dbReference>
<dbReference type="Pfam" id="PF17829">
    <property type="entry name" value="GH115_C"/>
    <property type="match status" value="1"/>
</dbReference>
<name>A0ABY7ARL8_9ALTE</name>
<feature type="chain" id="PRO_5046998212" evidence="2">
    <location>
        <begin position="18"/>
        <end position="1322"/>
    </location>
</feature>
<proteinExistence type="predicted"/>
<evidence type="ECO:0000256" key="1">
    <source>
        <dbReference type="ARBA" id="ARBA00022801"/>
    </source>
</evidence>
<organism evidence="4 5">
    <name type="scientific">Catenovulum adriaticum</name>
    <dbReference type="NCBI Taxonomy" id="2984846"/>
    <lineage>
        <taxon>Bacteria</taxon>
        <taxon>Pseudomonadati</taxon>
        <taxon>Pseudomonadota</taxon>
        <taxon>Gammaproteobacteria</taxon>
        <taxon>Alteromonadales</taxon>
        <taxon>Alteromonadaceae</taxon>
        <taxon>Catenovulum</taxon>
    </lineage>
</organism>
<dbReference type="EMBL" id="CP109966">
    <property type="protein sequence ID" value="WAJ71903.1"/>
    <property type="molecule type" value="Genomic_DNA"/>
</dbReference>
<dbReference type="Pfam" id="PF15979">
    <property type="entry name" value="Glyco_hydro_115"/>
    <property type="match status" value="1"/>
</dbReference>
<dbReference type="SUPFAM" id="SSF55545">
    <property type="entry name" value="beta-N-acetylhexosaminidase-like domain"/>
    <property type="match status" value="1"/>
</dbReference>
<geneLocation type="plasmid" evidence="4 5">
    <name>pCadTS8_1</name>
</geneLocation>
<dbReference type="RefSeq" id="WP_268076624.1">
    <property type="nucleotide sequence ID" value="NZ_CP109966.1"/>
</dbReference>
<keyword evidence="2" id="KW-0732">Signal</keyword>